<proteinExistence type="predicted"/>
<gene>
    <name evidence="2" type="ORF">F994_00007</name>
</gene>
<dbReference type="SUPFAM" id="SSF52540">
    <property type="entry name" value="P-loop containing nucleoside triphosphate hydrolases"/>
    <property type="match status" value="1"/>
</dbReference>
<feature type="domain" description="Endonuclease GajA/Old nuclease/RecF-like AAA" evidence="1">
    <location>
        <begin position="183"/>
        <end position="276"/>
    </location>
</feature>
<dbReference type="HOGENOM" id="CLU_042523_0_0_6"/>
<dbReference type="OrthoDB" id="9815944at2"/>
<dbReference type="PANTHER" id="PTHR43581">
    <property type="entry name" value="ATP/GTP PHOSPHATASE"/>
    <property type="match status" value="1"/>
</dbReference>
<sequence length="392" mass="45911">MSLSLVKNSSSKINILIGENGQGKTRILDSIALHFKDNRKNLITINNPRGKNLIKRSSKFLFPNHRASDLNSVVHKLLTQTFNLLEKNKYNEIENRFFKIARMLDYLGFESQIFFSVKDNILKKDFLNDDIFDGDYDESYLISSLLDYLDIKEDDSGNKYVCIDFIEDIYGETENSIKFLYLIKYYWNENIETHLINKETSLILRFNQLSSGERNIILSIFFISISLSDNKENILIIDEPEISLHPKWQIDYLDNISDLFYLHDIRIYIATHSPLILTNLFFEKEKKVDLSYTIFHVKNSNVRIVEDENEKSIEAIYWNIFGILTPQSSFLSRKITELLNKLTLGKISLDEVLSELDVYIEASHDFNQISWLEELKEKIILNNDKLQVVAKK</sequence>
<dbReference type="InterPro" id="IPR041685">
    <property type="entry name" value="AAA_GajA/Old/RecF-like"/>
</dbReference>
<dbReference type="PANTHER" id="PTHR43581:SF4">
    <property type="entry name" value="ATP_GTP PHOSPHATASE"/>
    <property type="match status" value="1"/>
</dbReference>
<evidence type="ECO:0000313" key="3">
    <source>
        <dbReference type="Proteomes" id="UP000013086"/>
    </source>
</evidence>
<dbReference type="eggNOG" id="COG3950">
    <property type="taxonomic scope" value="Bacteria"/>
</dbReference>
<accession>N8P4W3</accession>
<dbReference type="RefSeq" id="WP_004650132.1">
    <property type="nucleotide sequence ID" value="NZ_KB849169.1"/>
</dbReference>
<reference evidence="2 3" key="1">
    <citation type="submission" date="2013-02" db="EMBL/GenBank/DDBJ databases">
        <title>The Genome Sequence of Acinetobacter sp. ANC 3994.</title>
        <authorList>
            <consortium name="The Broad Institute Genome Sequencing Platform"/>
            <consortium name="The Broad Institute Genome Sequencing Center for Infectious Disease"/>
            <person name="Cerqueira G."/>
            <person name="Feldgarden M."/>
            <person name="Courvalin P."/>
            <person name="Perichon B."/>
            <person name="Grillot-Courvalin C."/>
            <person name="Clermont D."/>
            <person name="Rocha E."/>
            <person name="Yoon E.-J."/>
            <person name="Nemec A."/>
            <person name="Walker B."/>
            <person name="Young S.K."/>
            <person name="Zeng Q."/>
            <person name="Gargeya S."/>
            <person name="Fitzgerald M."/>
            <person name="Haas B."/>
            <person name="Abouelleil A."/>
            <person name="Alvarado L."/>
            <person name="Arachchi H.M."/>
            <person name="Berlin A.M."/>
            <person name="Chapman S.B."/>
            <person name="Dewar J."/>
            <person name="Goldberg J."/>
            <person name="Griggs A."/>
            <person name="Gujja S."/>
            <person name="Hansen M."/>
            <person name="Howarth C."/>
            <person name="Imamovic A."/>
            <person name="Larimer J."/>
            <person name="McCowan C."/>
            <person name="Murphy C."/>
            <person name="Neiman D."/>
            <person name="Pearson M."/>
            <person name="Priest M."/>
            <person name="Roberts A."/>
            <person name="Saif S."/>
            <person name="Shea T."/>
            <person name="Sisk P."/>
            <person name="Sykes S."/>
            <person name="Wortman J."/>
            <person name="Nusbaum C."/>
            <person name="Birren B."/>
        </authorList>
    </citation>
    <scope>NUCLEOTIDE SEQUENCE [LARGE SCALE GENOMIC DNA]</scope>
    <source>
        <strain evidence="2 3">ANC 3994</strain>
    </source>
</reference>
<name>N8P4W3_9GAMM</name>
<evidence type="ECO:0000313" key="2">
    <source>
        <dbReference type="EMBL" id="ENU21440.1"/>
    </source>
</evidence>
<dbReference type="EMBL" id="APOH01000002">
    <property type="protein sequence ID" value="ENU21440.1"/>
    <property type="molecule type" value="Genomic_DNA"/>
</dbReference>
<protein>
    <recommendedName>
        <fullName evidence="1">Endonuclease GajA/Old nuclease/RecF-like AAA domain-containing protein</fullName>
    </recommendedName>
</protein>
<organism evidence="2 3">
    <name type="scientific">Acinetobacter bohemicus ANC 3994</name>
    <dbReference type="NCBI Taxonomy" id="1217715"/>
    <lineage>
        <taxon>Bacteria</taxon>
        <taxon>Pseudomonadati</taxon>
        <taxon>Pseudomonadota</taxon>
        <taxon>Gammaproteobacteria</taxon>
        <taxon>Moraxellales</taxon>
        <taxon>Moraxellaceae</taxon>
        <taxon>Acinetobacter</taxon>
    </lineage>
</organism>
<dbReference type="PATRIC" id="fig|1217715.3.peg.7"/>
<dbReference type="InterPro" id="IPR051396">
    <property type="entry name" value="Bact_Antivir_Def_Nuclease"/>
</dbReference>
<dbReference type="Gene3D" id="3.40.50.300">
    <property type="entry name" value="P-loop containing nucleotide triphosphate hydrolases"/>
    <property type="match status" value="1"/>
</dbReference>
<dbReference type="AlphaFoldDB" id="N8P4W3"/>
<dbReference type="Pfam" id="PF13175">
    <property type="entry name" value="AAA_15"/>
    <property type="match status" value="1"/>
</dbReference>
<evidence type="ECO:0000259" key="1">
    <source>
        <dbReference type="Pfam" id="PF13175"/>
    </source>
</evidence>
<comment type="caution">
    <text evidence="2">The sequence shown here is derived from an EMBL/GenBank/DDBJ whole genome shotgun (WGS) entry which is preliminary data.</text>
</comment>
<dbReference type="InterPro" id="IPR027417">
    <property type="entry name" value="P-loop_NTPase"/>
</dbReference>
<dbReference type="Proteomes" id="UP000013086">
    <property type="component" value="Unassembled WGS sequence"/>
</dbReference>